<dbReference type="Pfam" id="PF23788">
    <property type="entry name" value="EDRF1_N"/>
    <property type="match status" value="2"/>
</dbReference>
<feature type="compositionally biased region" description="Acidic residues" evidence="1">
    <location>
        <begin position="209"/>
        <end position="223"/>
    </location>
</feature>
<accession>A0AAD9PAK3</accession>
<reference evidence="4" key="1">
    <citation type="journal article" date="2023" name="Mol. Biol. Evol.">
        <title>Third-Generation Sequencing Reveals the Adaptive Role of the Epigenome in Three Deep-Sea Polychaetes.</title>
        <authorList>
            <person name="Perez M."/>
            <person name="Aroh O."/>
            <person name="Sun Y."/>
            <person name="Lan Y."/>
            <person name="Juniper S.K."/>
            <person name="Young C.R."/>
            <person name="Angers B."/>
            <person name="Qian P.Y."/>
        </authorList>
    </citation>
    <scope>NUCLEOTIDE SEQUENCE</scope>
    <source>
        <strain evidence="4">R07B-5</strain>
    </source>
</reference>
<comment type="caution">
    <text evidence="4">The sequence shown here is derived from an EMBL/GenBank/DDBJ whole genome shotgun (WGS) entry which is preliminary data.</text>
</comment>
<dbReference type="InterPro" id="IPR056582">
    <property type="entry name" value="EDRF1_N"/>
</dbReference>
<dbReference type="GO" id="GO:0045893">
    <property type="term" value="P:positive regulation of DNA-templated transcription"/>
    <property type="evidence" value="ECO:0007669"/>
    <property type="project" value="TreeGrafter"/>
</dbReference>
<evidence type="ECO:0000259" key="2">
    <source>
        <dbReference type="Pfam" id="PF23723"/>
    </source>
</evidence>
<dbReference type="InterPro" id="IPR011990">
    <property type="entry name" value="TPR-like_helical_dom_sf"/>
</dbReference>
<feature type="region of interest" description="Disordered" evidence="1">
    <location>
        <begin position="1"/>
        <end position="31"/>
    </location>
</feature>
<gene>
    <name evidence="4" type="ORF">NP493_58g03029</name>
</gene>
<dbReference type="AlphaFoldDB" id="A0AAD9PAK3"/>
<feature type="compositionally biased region" description="Polar residues" evidence="1">
    <location>
        <begin position="20"/>
        <end position="31"/>
    </location>
</feature>
<evidence type="ECO:0000259" key="3">
    <source>
        <dbReference type="Pfam" id="PF23788"/>
    </source>
</evidence>
<feature type="compositionally biased region" description="Basic residues" evidence="1">
    <location>
        <begin position="1"/>
        <end position="13"/>
    </location>
</feature>
<dbReference type="Pfam" id="PF23723">
    <property type="entry name" value="TPR_EDRF1"/>
    <property type="match status" value="1"/>
</dbReference>
<protein>
    <recommendedName>
        <fullName evidence="6">Erythroid differentiation-related factor 1</fullName>
    </recommendedName>
</protein>
<organism evidence="4 5">
    <name type="scientific">Ridgeia piscesae</name>
    <name type="common">Tubeworm</name>
    <dbReference type="NCBI Taxonomy" id="27915"/>
    <lineage>
        <taxon>Eukaryota</taxon>
        <taxon>Metazoa</taxon>
        <taxon>Spiralia</taxon>
        <taxon>Lophotrochozoa</taxon>
        <taxon>Annelida</taxon>
        <taxon>Polychaeta</taxon>
        <taxon>Sedentaria</taxon>
        <taxon>Canalipalpata</taxon>
        <taxon>Sabellida</taxon>
        <taxon>Siboglinidae</taxon>
        <taxon>Ridgeia</taxon>
    </lineage>
</organism>
<dbReference type="Gene3D" id="1.25.40.10">
    <property type="entry name" value="Tetratricopeptide repeat domain"/>
    <property type="match status" value="1"/>
</dbReference>
<sequence>MHFKLANGARKRKKEEESPDSTAPSSSGTDVKSTAVVKYEMVQMPVKFLELRPQTDLKQPPSNWLHGHSKWESYMQRASLSTDNPFSSFKMAHCFPELTGEIDAISDAENVKKLLKIPYSKAHVSMMVHRVGNTLLLDDFDIHKHLLRKQEADWRWLRRFYYETVVQNMADDSRYKCVLRKNKSRDHLQDRNMFSKFLYYSLADDDVEEGESVEEETEDDTEVMETSLHGSPDPLPETEMGQLGHQRTVVWNFEDLHMLIGANLPIFGGGTHPCVSLRLRDMRKPINVLTGLDYWLDNLMCNVPELAMCYHLNGIVKNYELIKTEDIPNMPDSHFSPKVVKDVAQNILSFLKSNATKEGHTYWLFKGHGDDIVKLYDLTTLSAECMAEDGSENPFTVPVGILLYRVARNIRKTGGRKKSGTIRTLLKNCIALLDKTLHPQIVTSAHYLLSDLYISDDIHNADQFHADERSEFKDDDEPDEREAAEELSLLEEKAASVLQVKTLCWPEPENKDGCEKTRARNELVRYPPVSGSKEERCREALGHIAEGLSCLHASLSEETEDSKHKVETQAECNPSEAIPLHYEPLHPNAPQKATKPSLGRHTYSVNELSLLALSSMSHSTWHNLSKVLLLRKAAISYLGLARINLANEKFGRALKYIKLSVCAFASMSHMCPAKADENQELISAIWGLSGDIHIMLVQRTAELEIHREDFLQQREEDKAIWESARLELGSVDFDWVGDLTSSAEDNLHRSVYSYRKALELAEGAGLPVDRVNVLLKRYGNVENELGVYYMNKAGTMLSTADDKTTLDTIQELWQKSFHCFEQGIEVFTRLKDHTNIALLHSNTGRLMRLCAQAAADGLTHMDRQTDTGRREFSAQERHYLTQAQTHYKQALELLEKHHKNSKLTESVAWELSSSYFTMATLLQDFAPLSSYDQKTVEKEVTDLMMKALRHCSVDAASPVHQPTVQYRAATIHHRLASLYHNAYRNQAPHTNDQKKRHLRSLAELHYGKAYQHFLSLDNPCELLRVQLERVAMAEHQFAHQTSVHGQLKPLHAALECLMPLAAPVKSIAAHIGGEADPDADFEGYVDEAGKLLGILVSRLQFVLHNTVRAMMSAKKGKTFDPEVLSIFKKMYAASLSKCAAKDDSDVSLLTRCQHLLGVLANIEKEYRKLPTTYHPG</sequence>
<evidence type="ECO:0000313" key="5">
    <source>
        <dbReference type="Proteomes" id="UP001209878"/>
    </source>
</evidence>
<dbReference type="EMBL" id="JAODUO010000058">
    <property type="protein sequence ID" value="KAK2191152.1"/>
    <property type="molecule type" value="Genomic_DNA"/>
</dbReference>
<evidence type="ECO:0008006" key="6">
    <source>
        <dbReference type="Google" id="ProtNLM"/>
    </source>
</evidence>
<keyword evidence="5" id="KW-1185">Reference proteome</keyword>
<feature type="domain" description="EDRF1 TPR repeats region" evidence="2">
    <location>
        <begin position="774"/>
        <end position="1164"/>
    </location>
</feature>
<dbReference type="Proteomes" id="UP001209878">
    <property type="component" value="Unassembled WGS sequence"/>
</dbReference>
<proteinExistence type="predicted"/>
<feature type="region of interest" description="Disordered" evidence="1">
    <location>
        <begin position="209"/>
        <end position="234"/>
    </location>
</feature>
<feature type="domain" description="EDRF1 N-terminal" evidence="3">
    <location>
        <begin position="30"/>
        <end position="221"/>
    </location>
</feature>
<dbReference type="PANTHER" id="PTHR15000:SF1">
    <property type="entry name" value="ERYTHROID DIFFERENTIATION-RELATED FACTOR 1"/>
    <property type="match status" value="1"/>
</dbReference>
<name>A0AAD9PAK3_RIDPI</name>
<evidence type="ECO:0000313" key="4">
    <source>
        <dbReference type="EMBL" id="KAK2191152.1"/>
    </source>
</evidence>
<evidence type="ECO:0000256" key="1">
    <source>
        <dbReference type="SAM" id="MobiDB-lite"/>
    </source>
</evidence>
<dbReference type="InterPro" id="IPR056583">
    <property type="entry name" value="EDRF1_TPR"/>
</dbReference>
<feature type="domain" description="EDRF1 N-terminal" evidence="3">
    <location>
        <begin position="246"/>
        <end position="486"/>
    </location>
</feature>
<dbReference type="PANTHER" id="PTHR15000">
    <property type="entry name" value="ERYTHROID DIFFERENTIATION-RELATED FACTOR 1"/>
    <property type="match status" value="1"/>
</dbReference>